<gene>
    <name evidence="4" type="ORF">FIBSPDRAFT_723694</name>
</gene>
<dbReference type="STRING" id="436010.A0A166UTE5"/>
<feature type="region of interest" description="Disordered" evidence="3">
    <location>
        <begin position="358"/>
        <end position="423"/>
    </location>
</feature>
<dbReference type="Proteomes" id="UP000076532">
    <property type="component" value="Unassembled WGS sequence"/>
</dbReference>
<keyword evidence="5" id="KW-1185">Reference proteome</keyword>
<dbReference type="InterPro" id="IPR037231">
    <property type="entry name" value="NAP-like_sf"/>
</dbReference>
<dbReference type="InterPro" id="IPR002164">
    <property type="entry name" value="NAP_family"/>
</dbReference>
<feature type="region of interest" description="Disordered" evidence="3">
    <location>
        <begin position="1"/>
        <end position="59"/>
    </location>
</feature>
<feature type="region of interest" description="Disordered" evidence="3">
    <location>
        <begin position="138"/>
        <end position="170"/>
    </location>
</feature>
<accession>A0A166UTE5</accession>
<dbReference type="FunFam" id="3.30.1120.90:FF:000003">
    <property type="entry name" value="Nucleosome assembly protein"/>
    <property type="match status" value="1"/>
</dbReference>
<dbReference type="GO" id="GO:0006334">
    <property type="term" value="P:nucleosome assembly"/>
    <property type="evidence" value="ECO:0007669"/>
    <property type="project" value="InterPro"/>
</dbReference>
<protein>
    <submittedName>
        <fullName evidence="4">Nucleosome assembly protein I</fullName>
    </submittedName>
</protein>
<dbReference type="Gene3D" id="1.20.5.1500">
    <property type="match status" value="1"/>
</dbReference>
<name>A0A166UTE5_9AGAM</name>
<evidence type="ECO:0000256" key="3">
    <source>
        <dbReference type="SAM" id="MobiDB-lite"/>
    </source>
</evidence>
<evidence type="ECO:0000256" key="2">
    <source>
        <dbReference type="RuleBase" id="RU003876"/>
    </source>
</evidence>
<reference evidence="4 5" key="1">
    <citation type="journal article" date="2016" name="Mol. Biol. Evol.">
        <title>Comparative Genomics of Early-Diverging Mushroom-Forming Fungi Provides Insights into the Origins of Lignocellulose Decay Capabilities.</title>
        <authorList>
            <person name="Nagy L.G."/>
            <person name="Riley R."/>
            <person name="Tritt A."/>
            <person name="Adam C."/>
            <person name="Daum C."/>
            <person name="Floudas D."/>
            <person name="Sun H."/>
            <person name="Yadav J.S."/>
            <person name="Pangilinan J."/>
            <person name="Larsson K.H."/>
            <person name="Matsuura K."/>
            <person name="Barry K."/>
            <person name="Labutti K."/>
            <person name="Kuo R."/>
            <person name="Ohm R.A."/>
            <person name="Bhattacharya S.S."/>
            <person name="Shirouzu T."/>
            <person name="Yoshinaga Y."/>
            <person name="Martin F.M."/>
            <person name="Grigoriev I.V."/>
            <person name="Hibbett D.S."/>
        </authorList>
    </citation>
    <scope>NUCLEOTIDE SEQUENCE [LARGE SCALE GENOMIC DNA]</scope>
    <source>
        <strain evidence="4 5">CBS 109695</strain>
    </source>
</reference>
<sequence>MSSNVQISQGSDVTAPTPQNTPLNQAPIAHGLSRPTVPDITEEDKEDEDEEEDGISLPPGMHAAMLDMVQGRLASLVGKSSGYIEALPVGVKRNVAALQGVQVKQTELQNQYKRECLELEKKLQTPLYERRHAIITGSQPATAEEVAAGEAQSLKDDPEHTALPTDTASDPSGIPEFWLTALRNHIGLSDIITERDAAALKHLVNIQITYLNKEDAKPGFKLIFTFSPNEFFDNEILEKTYIYQEEVGYSGDFVYDRAIGTPIKWKEEKDLTKEFEIKKQRNKNTNRTRLVRKAKPTESFFNFFTPPPPIEEDSDLDEDELEEIEEKLEIDYQIGEDLKEKIIPRAVDYFTGKALEFEALDDDEDDFEDLDDEDDEDGFDEVCCADSDESEDEAPARRRGPPRRAPATGSAGSNVNPEECKQQ</sequence>
<comment type="similarity">
    <text evidence="1 2">Belongs to the nucleosome assembly protein (NAP) family.</text>
</comment>
<dbReference type="GO" id="GO:0005634">
    <property type="term" value="C:nucleus"/>
    <property type="evidence" value="ECO:0007669"/>
    <property type="project" value="InterPro"/>
</dbReference>
<dbReference type="Gene3D" id="3.30.1120.90">
    <property type="entry name" value="Nucleosome assembly protein"/>
    <property type="match status" value="1"/>
</dbReference>
<dbReference type="AlphaFoldDB" id="A0A166UTE5"/>
<organism evidence="4 5">
    <name type="scientific">Athelia psychrophila</name>
    <dbReference type="NCBI Taxonomy" id="1759441"/>
    <lineage>
        <taxon>Eukaryota</taxon>
        <taxon>Fungi</taxon>
        <taxon>Dikarya</taxon>
        <taxon>Basidiomycota</taxon>
        <taxon>Agaricomycotina</taxon>
        <taxon>Agaricomycetes</taxon>
        <taxon>Agaricomycetidae</taxon>
        <taxon>Atheliales</taxon>
        <taxon>Atheliaceae</taxon>
        <taxon>Athelia</taxon>
    </lineage>
</organism>
<evidence type="ECO:0000256" key="1">
    <source>
        <dbReference type="ARBA" id="ARBA00009947"/>
    </source>
</evidence>
<proteinExistence type="inferred from homology"/>
<evidence type="ECO:0000313" key="4">
    <source>
        <dbReference type="EMBL" id="KZP32012.1"/>
    </source>
</evidence>
<dbReference type="Pfam" id="PF00956">
    <property type="entry name" value="NAP"/>
    <property type="match status" value="1"/>
</dbReference>
<dbReference type="OrthoDB" id="27325at2759"/>
<dbReference type="EMBL" id="KV417487">
    <property type="protein sequence ID" value="KZP32012.1"/>
    <property type="molecule type" value="Genomic_DNA"/>
</dbReference>
<evidence type="ECO:0000313" key="5">
    <source>
        <dbReference type="Proteomes" id="UP000076532"/>
    </source>
</evidence>
<dbReference type="SUPFAM" id="SSF143113">
    <property type="entry name" value="NAP-like"/>
    <property type="match status" value="1"/>
</dbReference>
<feature type="compositionally biased region" description="Acidic residues" evidence="3">
    <location>
        <begin position="358"/>
        <end position="380"/>
    </location>
</feature>
<feature type="compositionally biased region" description="Acidic residues" evidence="3">
    <location>
        <begin position="40"/>
        <end position="54"/>
    </location>
</feature>
<feature type="compositionally biased region" description="Polar residues" evidence="3">
    <location>
        <begin position="1"/>
        <end position="24"/>
    </location>
</feature>
<dbReference type="PANTHER" id="PTHR11875">
    <property type="entry name" value="TESTIS-SPECIFIC Y-ENCODED PROTEIN"/>
    <property type="match status" value="1"/>
</dbReference>